<accession>A0ABS1I912</accession>
<dbReference type="EMBL" id="JAEPIV010000070">
    <property type="protein sequence ID" value="MBK4723552.1"/>
    <property type="molecule type" value="Genomic_DNA"/>
</dbReference>
<name>A0ABS1I912_9PROT</name>
<gene>
    <name evidence="1" type="ORF">JJL56_32445</name>
</gene>
<dbReference type="Proteomes" id="UP000654452">
    <property type="component" value="Unassembled WGS sequence"/>
</dbReference>
<sequence length="118" mass="13350">MAYWGGGTGFTWKPAMHMPRWASRITLVVEDSRFQRLQDISECDARAEGAAECANGWWFDRNPVLAGSDARGAFYCLWNSLHDKPGERWADNPEIVALTFAVHRCNIDRLAVEVAHAR</sequence>
<protein>
    <submittedName>
        <fullName evidence="1">Uncharacterized protein</fullName>
    </submittedName>
</protein>
<reference evidence="1 2" key="1">
    <citation type="submission" date="2021-01" db="EMBL/GenBank/DDBJ databases">
        <title>Azospirillum sp. YIM DDC1 draft genome.</title>
        <authorList>
            <person name="Wang Y.-X."/>
        </authorList>
    </citation>
    <scope>NUCLEOTIDE SEQUENCE [LARGE SCALE GENOMIC DNA]</scope>
    <source>
        <strain evidence="1 2">YIM DDC1</strain>
    </source>
</reference>
<dbReference type="RefSeq" id="WP_200487887.1">
    <property type="nucleotide sequence ID" value="NZ_JAEPIV010000070.1"/>
</dbReference>
<comment type="caution">
    <text evidence="1">The sequence shown here is derived from an EMBL/GenBank/DDBJ whole genome shotgun (WGS) entry which is preliminary data.</text>
</comment>
<evidence type="ECO:0000313" key="2">
    <source>
        <dbReference type="Proteomes" id="UP000654452"/>
    </source>
</evidence>
<evidence type="ECO:0000313" key="1">
    <source>
        <dbReference type="EMBL" id="MBK4723552.1"/>
    </source>
</evidence>
<proteinExistence type="predicted"/>
<organism evidence="1 2">
    <name type="scientific">Azospirillum aestuarii</name>
    <dbReference type="NCBI Taxonomy" id="2802052"/>
    <lineage>
        <taxon>Bacteria</taxon>
        <taxon>Pseudomonadati</taxon>
        <taxon>Pseudomonadota</taxon>
        <taxon>Alphaproteobacteria</taxon>
        <taxon>Rhodospirillales</taxon>
        <taxon>Azospirillaceae</taxon>
        <taxon>Azospirillum</taxon>
    </lineage>
</organism>
<keyword evidence="2" id="KW-1185">Reference proteome</keyword>